<proteinExistence type="predicted"/>
<keyword evidence="4 9" id="KW-0862">Zinc</keyword>
<feature type="compositionally biased region" description="Polar residues" evidence="10">
    <location>
        <begin position="365"/>
        <end position="379"/>
    </location>
</feature>
<evidence type="ECO:0000256" key="10">
    <source>
        <dbReference type="SAM" id="MobiDB-lite"/>
    </source>
</evidence>
<keyword evidence="3 9" id="KW-0863">Zinc-finger</keyword>
<evidence type="ECO:0000256" key="9">
    <source>
        <dbReference type="PROSITE-ProRule" id="PRU00723"/>
    </source>
</evidence>
<keyword evidence="13" id="KW-1185">Reference proteome</keyword>
<feature type="compositionally biased region" description="Polar residues" evidence="10">
    <location>
        <begin position="479"/>
        <end position="495"/>
    </location>
</feature>
<dbReference type="Proteomes" id="UP001283361">
    <property type="component" value="Unassembled WGS sequence"/>
</dbReference>
<reference evidence="12" key="1">
    <citation type="journal article" date="2023" name="G3 (Bethesda)">
        <title>A reference genome for the long-term kleptoplast-retaining sea slug Elysia crispata morphotype clarki.</title>
        <authorList>
            <person name="Eastman K.E."/>
            <person name="Pendleton A.L."/>
            <person name="Shaikh M.A."/>
            <person name="Suttiyut T."/>
            <person name="Ogas R."/>
            <person name="Tomko P."/>
            <person name="Gavelis G."/>
            <person name="Widhalm J.R."/>
            <person name="Wisecaver J.H."/>
        </authorList>
    </citation>
    <scope>NUCLEOTIDE SEQUENCE</scope>
    <source>
        <strain evidence="12">ECLA1</strain>
    </source>
</reference>
<keyword evidence="2 9" id="KW-0479">Metal-binding</keyword>
<evidence type="ECO:0000256" key="1">
    <source>
        <dbReference type="ARBA" id="ARBA00004335"/>
    </source>
</evidence>
<evidence type="ECO:0000313" key="12">
    <source>
        <dbReference type="EMBL" id="KAK3781989.1"/>
    </source>
</evidence>
<dbReference type="EMBL" id="JAWDGP010002557">
    <property type="protein sequence ID" value="KAK3781989.1"/>
    <property type="molecule type" value="Genomic_DNA"/>
</dbReference>
<evidence type="ECO:0000256" key="7">
    <source>
        <dbReference type="ARBA" id="ARBA00039886"/>
    </source>
</evidence>
<dbReference type="PANTHER" id="PTHR46527:SF1">
    <property type="entry name" value="NUCLEOPORIN NUP42"/>
    <property type="match status" value="1"/>
</dbReference>
<feature type="compositionally biased region" description="Low complexity" evidence="10">
    <location>
        <begin position="305"/>
        <end position="316"/>
    </location>
</feature>
<feature type="region of interest" description="Disordered" evidence="10">
    <location>
        <begin position="292"/>
        <end position="495"/>
    </location>
</feature>
<evidence type="ECO:0000259" key="11">
    <source>
        <dbReference type="PROSITE" id="PS50103"/>
    </source>
</evidence>
<evidence type="ECO:0000256" key="8">
    <source>
        <dbReference type="ARBA" id="ARBA00042384"/>
    </source>
</evidence>
<evidence type="ECO:0000313" key="13">
    <source>
        <dbReference type="Proteomes" id="UP001283361"/>
    </source>
</evidence>
<feature type="compositionally biased region" description="Polar residues" evidence="10">
    <location>
        <begin position="295"/>
        <end position="304"/>
    </location>
</feature>
<evidence type="ECO:0000256" key="6">
    <source>
        <dbReference type="ARBA" id="ARBA00037262"/>
    </source>
</evidence>
<sequence>MVVCKFWLENRCRYGTTCRFEHSKAGSQDNLLGSNENWQGGRGGSQRVTFQNNFGNSSNQYKWSANQGQGHEGNSFSALDVVNSLPEDMKRWEESKMWPFSCVSIEKDLPSLPDFQDLSVEEMRLDAYQCKAQGSMEPYIKKYQALTLEFQNKRRQLQHMTMDLKQKLIKFVEEGRRKKTMQSTTSRSGLSSHSSTGHGLFGSTPQTSGSSSASLFGGSASAQSSVFGGNSGSTSTANPVFSNNKFGVLASGSTFGGSASSSAGGSLFGNPAASSSTNGSLFGKPAASGSGLFGASNQNNDQQKSLLGPGPSASSGLFGGQGSQPTPGLFSSGTGSGQSPAPNVFGYSAGIGGSNTGQPAPNLFGSRSSSNPVPNSQPAPNLFGSGLNSSSGNNSLFGKQASSTTTGQTSLLGPIPTNEPPSLFGKGNNPSVAGESEGHSAPQGAPNLFGKPNPGFASVSATQGQTGRSSTAPDLFGKSGSQAGGENTHANSSTMFTPLSDLTEFEKAAFEAKEFQLGKIPLRPPPKELLNV</sequence>
<evidence type="ECO:0000256" key="4">
    <source>
        <dbReference type="ARBA" id="ARBA00022833"/>
    </source>
</evidence>
<accession>A0AAE1A616</accession>
<protein>
    <recommendedName>
        <fullName evidence="7">Nucleoporin NUP42</fullName>
    </recommendedName>
    <alternativeName>
        <fullName evidence="8">Nucleoporin-like protein 2</fullName>
    </alternativeName>
</protein>
<dbReference type="PROSITE" id="PS50103">
    <property type="entry name" value="ZF_C3H1"/>
    <property type="match status" value="1"/>
</dbReference>
<feature type="compositionally biased region" description="Low complexity" evidence="10">
    <location>
        <begin position="381"/>
        <end position="413"/>
    </location>
</feature>
<dbReference type="Pfam" id="PF18044">
    <property type="entry name" value="zf-CCCH_4"/>
    <property type="match status" value="1"/>
</dbReference>
<dbReference type="InterPro" id="IPR041367">
    <property type="entry name" value="Znf-CCCH_4"/>
</dbReference>
<evidence type="ECO:0000256" key="3">
    <source>
        <dbReference type="ARBA" id="ARBA00022771"/>
    </source>
</evidence>
<feature type="region of interest" description="Disordered" evidence="10">
    <location>
        <begin position="175"/>
        <end position="215"/>
    </location>
</feature>
<dbReference type="PANTHER" id="PTHR46527">
    <property type="entry name" value="NUCLEOPORIN-LIKE PROTEIN 2"/>
    <property type="match status" value="1"/>
</dbReference>
<keyword evidence="5" id="KW-0539">Nucleus</keyword>
<feature type="domain" description="C3H1-type" evidence="11">
    <location>
        <begin position="1"/>
        <end position="25"/>
    </location>
</feature>
<dbReference type="GO" id="GO:0008270">
    <property type="term" value="F:zinc ion binding"/>
    <property type="evidence" value="ECO:0007669"/>
    <property type="project" value="UniProtKB-KW"/>
</dbReference>
<name>A0AAE1A616_9GAST</name>
<gene>
    <name evidence="12" type="ORF">RRG08_015318</name>
</gene>
<evidence type="ECO:0000256" key="2">
    <source>
        <dbReference type="ARBA" id="ARBA00022723"/>
    </source>
</evidence>
<feature type="compositionally biased region" description="Low complexity" evidence="10">
    <location>
        <begin position="183"/>
        <end position="215"/>
    </location>
</feature>
<feature type="zinc finger region" description="C3H1-type" evidence="9">
    <location>
        <begin position="1"/>
        <end position="25"/>
    </location>
</feature>
<dbReference type="Gene3D" id="4.10.1000.10">
    <property type="entry name" value="Zinc finger, CCCH-type"/>
    <property type="match status" value="1"/>
</dbReference>
<comment type="subcellular location">
    <subcellularLocation>
        <location evidence="1">Nucleus membrane</location>
        <topology evidence="1">Peripheral membrane protein</topology>
        <orientation evidence="1">Cytoplasmic side</orientation>
    </subcellularLocation>
</comment>
<organism evidence="12 13">
    <name type="scientific">Elysia crispata</name>
    <name type="common">lettuce slug</name>
    <dbReference type="NCBI Taxonomy" id="231223"/>
    <lineage>
        <taxon>Eukaryota</taxon>
        <taxon>Metazoa</taxon>
        <taxon>Spiralia</taxon>
        <taxon>Lophotrochozoa</taxon>
        <taxon>Mollusca</taxon>
        <taxon>Gastropoda</taxon>
        <taxon>Heterobranchia</taxon>
        <taxon>Euthyneura</taxon>
        <taxon>Panpulmonata</taxon>
        <taxon>Sacoglossa</taxon>
        <taxon>Placobranchoidea</taxon>
        <taxon>Plakobranchidae</taxon>
        <taxon>Elysia</taxon>
    </lineage>
</organism>
<comment type="caution">
    <text evidence="12">The sequence shown here is derived from an EMBL/GenBank/DDBJ whole genome shotgun (WGS) entry which is preliminary data.</text>
</comment>
<dbReference type="InterPro" id="IPR000571">
    <property type="entry name" value="Znf_CCCH"/>
</dbReference>
<feature type="compositionally biased region" description="Polar residues" evidence="10">
    <location>
        <begin position="459"/>
        <end position="472"/>
    </location>
</feature>
<dbReference type="AlphaFoldDB" id="A0AAE1A616"/>
<dbReference type="InterPro" id="IPR051767">
    <property type="entry name" value="Nucleoporin_NUP42"/>
</dbReference>
<evidence type="ECO:0000256" key="5">
    <source>
        <dbReference type="ARBA" id="ARBA00023242"/>
    </source>
</evidence>
<feature type="compositionally biased region" description="Polar residues" evidence="10">
    <location>
        <begin position="323"/>
        <end position="341"/>
    </location>
</feature>
<comment type="function">
    <text evidence="6">Required for the export of mRNAs containing poly(A) tails from the nucleus into the cytoplasm.</text>
</comment>
<dbReference type="GO" id="GO:0031965">
    <property type="term" value="C:nuclear membrane"/>
    <property type="evidence" value="ECO:0007669"/>
    <property type="project" value="UniProtKB-SubCell"/>
</dbReference>